<dbReference type="RefSeq" id="WP_166281194.1">
    <property type="nucleotide sequence ID" value="NZ_JTHE03000039.1"/>
</dbReference>
<feature type="domain" description="Tll0287-like" evidence="1">
    <location>
        <begin position="36"/>
        <end position="192"/>
    </location>
</feature>
<comment type="caution">
    <text evidence="2">The sequence shown here is derived from an EMBL/GenBank/DDBJ whole genome shotgun (WGS) entry which is preliminary data.</text>
</comment>
<dbReference type="InterPro" id="IPR021796">
    <property type="entry name" value="Tll0287-like_dom"/>
</dbReference>
<protein>
    <submittedName>
        <fullName evidence="2">DUF3365 domain-containing protein</fullName>
    </submittedName>
</protein>
<reference evidence="2 3" key="1">
    <citation type="journal article" date="2015" name="Genome Announc.">
        <title>Draft Genome Sequence of Filamentous Marine Cyanobacterium Lyngbya confervoides Strain BDU141951.</title>
        <authorList>
            <person name="Chandrababunaidu M.M."/>
            <person name="Sen D."/>
            <person name="Tripathy S."/>
        </authorList>
    </citation>
    <scope>NUCLEOTIDE SEQUENCE [LARGE SCALE GENOMIC DNA]</scope>
    <source>
        <strain evidence="2 3">BDU141951</strain>
    </source>
</reference>
<dbReference type="AlphaFoldDB" id="A0ABD4T1I5"/>
<name>A0ABD4T1I5_9CYAN</name>
<dbReference type="Proteomes" id="UP000031561">
    <property type="component" value="Unassembled WGS sequence"/>
</dbReference>
<evidence type="ECO:0000259" key="1">
    <source>
        <dbReference type="Pfam" id="PF11845"/>
    </source>
</evidence>
<accession>A0ABD4T1I5</accession>
<proteinExistence type="predicted"/>
<keyword evidence="3" id="KW-1185">Reference proteome</keyword>
<gene>
    <name evidence="2" type="ORF">QQ91_0006355</name>
</gene>
<dbReference type="Pfam" id="PF11845">
    <property type="entry name" value="Tll0287-like"/>
    <property type="match status" value="1"/>
</dbReference>
<evidence type="ECO:0000313" key="2">
    <source>
        <dbReference type="EMBL" id="MCM1982447.1"/>
    </source>
</evidence>
<organism evidence="2 3">
    <name type="scientific">Lyngbya confervoides BDU141951</name>
    <dbReference type="NCBI Taxonomy" id="1574623"/>
    <lineage>
        <taxon>Bacteria</taxon>
        <taxon>Bacillati</taxon>
        <taxon>Cyanobacteriota</taxon>
        <taxon>Cyanophyceae</taxon>
        <taxon>Oscillatoriophycideae</taxon>
        <taxon>Oscillatoriales</taxon>
        <taxon>Microcoleaceae</taxon>
        <taxon>Lyngbya</taxon>
    </lineage>
</organism>
<dbReference type="EMBL" id="JTHE03000039">
    <property type="protein sequence ID" value="MCM1982447.1"/>
    <property type="molecule type" value="Genomic_DNA"/>
</dbReference>
<sequence>MFRRVQSLLFGLLVVASAWFMSSGLFRPAIALAPSESLAQAVQEIEQLDVLRSGLAATLKDATEPPTPETMQEVCKPVGMKAKQISQEHGWQVKQISRQYRNPEHAPTLLAEKKALAKFRANPDLMGFWEPETVADQSGTRYYRRINVEASCLACHGSKDSHPQFIQDRYPQDLAFGFQEGDLRGMYAVFMPDLEPNRVPAYTGVAN</sequence>
<evidence type="ECO:0000313" key="3">
    <source>
        <dbReference type="Proteomes" id="UP000031561"/>
    </source>
</evidence>